<reference evidence="2" key="1">
    <citation type="journal article" date="2023" name="Int. J. Syst. Evol. Microbiol.">
        <title>Mesoterricola silvestris gen. nov., sp. nov., Mesoterricola sediminis sp. nov., Geothrix oryzae sp. nov., Geothrix edaphica sp. nov., Geothrix rubra sp. nov., and Geothrix limicola sp. nov., six novel members of Acidobacteriota isolated from soils.</title>
        <authorList>
            <person name="Itoh H."/>
            <person name="Sugisawa Y."/>
            <person name="Mise K."/>
            <person name="Xu Z."/>
            <person name="Kuniyasu M."/>
            <person name="Ushijima N."/>
            <person name="Kawano K."/>
            <person name="Kobayashi E."/>
            <person name="Shiratori Y."/>
            <person name="Masuda Y."/>
            <person name="Senoo K."/>
        </authorList>
    </citation>
    <scope>NUCLEOTIDE SEQUENCE</scope>
    <source>
        <strain evidence="2">W786</strain>
    </source>
</reference>
<dbReference type="PRINTS" id="PR00069">
    <property type="entry name" value="ALDKETRDTASE"/>
</dbReference>
<evidence type="ECO:0000259" key="1">
    <source>
        <dbReference type="Pfam" id="PF00248"/>
    </source>
</evidence>
<dbReference type="AlphaFoldDB" id="A0AA48GYG9"/>
<evidence type="ECO:0000313" key="2">
    <source>
        <dbReference type="EMBL" id="BDU77950.1"/>
    </source>
</evidence>
<feature type="domain" description="NADP-dependent oxidoreductase" evidence="1">
    <location>
        <begin position="65"/>
        <end position="330"/>
    </location>
</feature>
<keyword evidence="3" id="KW-1185">Reference proteome</keyword>
<dbReference type="PANTHER" id="PTHR43312">
    <property type="entry name" value="D-THREO-ALDOSE 1-DEHYDROGENASE"/>
    <property type="match status" value="1"/>
</dbReference>
<dbReference type="PROSITE" id="PS51318">
    <property type="entry name" value="TAT"/>
    <property type="match status" value="1"/>
</dbReference>
<evidence type="ECO:0000313" key="3">
    <source>
        <dbReference type="Proteomes" id="UP001228113"/>
    </source>
</evidence>
<dbReference type="InterPro" id="IPR053135">
    <property type="entry name" value="AKR2_Oxidoreductase"/>
</dbReference>
<proteinExistence type="predicted"/>
<sequence>MTTSSLDRRDLLKLGAGAALGLMATRLGAEEAAPAAPRPVLEPWNPRTAKAMPTRNLGRTGHLVGIFSLGGQAAIEQPHNEAIAVPLIERALDLGVNYLDTSARYGGEARWSEQYLGRVLKRRRAEAFVATKTHARDRDGSLRLLETSLKLLQTDHVDLWQLHAMATPADVDAVCAKGGALEAFREAKEQGLVRFLGLSGHTDPQVLMEAIRRFPFDTVLMAFNAADPHHLTFQPLLALALEKGMGIIGMKVPARGRLLASWTPPPVAQQRGAVKATRPGTLTMREAMGYTLSHGVSTVIVGVDNVAQLEENVRIAREFTPYAPAQLRELEARAFPVMGQAQFYKRDAPQNPK</sequence>
<organism evidence="2 3">
    <name type="scientific">Mesoterricola sediminis</name>
    <dbReference type="NCBI Taxonomy" id="2927980"/>
    <lineage>
        <taxon>Bacteria</taxon>
        <taxon>Pseudomonadati</taxon>
        <taxon>Acidobacteriota</taxon>
        <taxon>Holophagae</taxon>
        <taxon>Holophagales</taxon>
        <taxon>Holophagaceae</taxon>
        <taxon>Mesoterricola</taxon>
    </lineage>
</organism>
<dbReference type="GO" id="GO:0016491">
    <property type="term" value="F:oxidoreductase activity"/>
    <property type="evidence" value="ECO:0007669"/>
    <property type="project" value="InterPro"/>
</dbReference>
<dbReference type="InterPro" id="IPR023210">
    <property type="entry name" value="NADP_OxRdtase_dom"/>
</dbReference>
<dbReference type="Gene3D" id="3.20.20.100">
    <property type="entry name" value="NADP-dependent oxidoreductase domain"/>
    <property type="match status" value="1"/>
</dbReference>
<protein>
    <submittedName>
        <fullName evidence="2">Oxidoreductase</fullName>
    </submittedName>
</protein>
<dbReference type="InterPro" id="IPR036812">
    <property type="entry name" value="NAD(P)_OxRdtase_dom_sf"/>
</dbReference>
<dbReference type="Pfam" id="PF00248">
    <property type="entry name" value="Aldo_ket_red"/>
    <property type="match status" value="1"/>
</dbReference>
<dbReference type="KEGG" id="msea:METESE_29080"/>
<dbReference type="RefSeq" id="WP_243329859.1">
    <property type="nucleotide sequence ID" value="NZ_AP027081.1"/>
</dbReference>
<gene>
    <name evidence="2" type="ORF">METESE_29080</name>
</gene>
<dbReference type="Proteomes" id="UP001228113">
    <property type="component" value="Chromosome"/>
</dbReference>
<dbReference type="SUPFAM" id="SSF51430">
    <property type="entry name" value="NAD(P)-linked oxidoreductase"/>
    <property type="match status" value="1"/>
</dbReference>
<dbReference type="InterPro" id="IPR020471">
    <property type="entry name" value="AKR"/>
</dbReference>
<name>A0AA48GYG9_9BACT</name>
<dbReference type="CDD" id="cd19100">
    <property type="entry name" value="AKR_unchar"/>
    <property type="match status" value="1"/>
</dbReference>
<dbReference type="PANTHER" id="PTHR43312:SF1">
    <property type="entry name" value="NADP-DEPENDENT OXIDOREDUCTASE DOMAIN-CONTAINING PROTEIN"/>
    <property type="match status" value="1"/>
</dbReference>
<accession>A0AA48GYG9</accession>
<dbReference type="EMBL" id="AP027081">
    <property type="protein sequence ID" value="BDU77950.1"/>
    <property type="molecule type" value="Genomic_DNA"/>
</dbReference>
<dbReference type="InterPro" id="IPR006311">
    <property type="entry name" value="TAT_signal"/>
</dbReference>